<protein>
    <submittedName>
        <fullName evidence="2">Uncharacterized protein</fullName>
    </submittedName>
</protein>
<feature type="compositionally biased region" description="Low complexity" evidence="1">
    <location>
        <begin position="1"/>
        <end position="12"/>
    </location>
</feature>
<dbReference type="AlphaFoldDB" id="A0A7W7GEM4"/>
<feature type="region of interest" description="Disordered" evidence="1">
    <location>
        <begin position="1"/>
        <end position="34"/>
    </location>
</feature>
<dbReference type="Proteomes" id="UP000565089">
    <property type="component" value="Unassembled WGS sequence"/>
</dbReference>
<evidence type="ECO:0000256" key="1">
    <source>
        <dbReference type="SAM" id="MobiDB-lite"/>
    </source>
</evidence>
<keyword evidence="3" id="KW-1185">Reference proteome</keyword>
<gene>
    <name evidence="2" type="ORF">BJ965_000076</name>
</gene>
<name>A0A7W7GEM4_9ACTN</name>
<accession>A0A7W7GEM4</accession>
<organism evidence="2 3">
    <name type="scientific">Streptomyces luteogriseus</name>
    <dbReference type="NCBI Taxonomy" id="68233"/>
    <lineage>
        <taxon>Bacteria</taxon>
        <taxon>Bacillati</taxon>
        <taxon>Actinomycetota</taxon>
        <taxon>Actinomycetes</taxon>
        <taxon>Kitasatosporales</taxon>
        <taxon>Streptomycetaceae</taxon>
        <taxon>Streptomyces</taxon>
    </lineage>
</organism>
<comment type="caution">
    <text evidence="2">The sequence shown here is derived from an EMBL/GenBank/DDBJ whole genome shotgun (WGS) entry which is preliminary data.</text>
</comment>
<evidence type="ECO:0000313" key="3">
    <source>
        <dbReference type="Proteomes" id="UP000565089"/>
    </source>
</evidence>
<reference evidence="2 3" key="1">
    <citation type="submission" date="2020-08" db="EMBL/GenBank/DDBJ databases">
        <title>Sequencing the genomes of 1000 actinobacteria strains.</title>
        <authorList>
            <person name="Klenk H.-P."/>
        </authorList>
    </citation>
    <scope>NUCLEOTIDE SEQUENCE [LARGE SCALE GENOMIC DNA]</scope>
    <source>
        <strain evidence="2 3">DSM 40483</strain>
    </source>
</reference>
<dbReference type="EMBL" id="JACHMS010000001">
    <property type="protein sequence ID" value="MBB4710194.1"/>
    <property type="molecule type" value="Genomic_DNA"/>
</dbReference>
<evidence type="ECO:0000313" key="2">
    <source>
        <dbReference type="EMBL" id="MBB4710194.1"/>
    </source>
</evidence>
<proteinExistence type="predicted"/>
<sequence length="34" mass="3773">MTTDLLSSSRRSSNQRKYSPGIGLLTDEERDTSA</sequence>